<keyword evidence="2" id="KW-0328">Glycosyltransferase</keyword>
<dbReference type="SUPFAM" id="SSF53756">
    <property type="entry name" value="UDP-Glycosyltransferase/glycogen phosphorylase"/>
    <property type="match status" value="1"/>
</dbReference>
<evidence type="ECO:0000313" key="3">
    <source>
        <dbReference type="Proteomes" id="UP001596391"/>
    </source>
</evidence>
<dbReference type="PANTHER" id="PTHR45947:SF3">
    <property type="entry name" value="SULFOQUINOVOSYL TRANSFERASE SQD2"/>
    <property type="match status" value="1"/>
</dbReference>
<dbReference type="Pfam" id="PF00534">
    <property type="entry name" value="Glycos_transf_1"/>
    <property type="match status" value="1"/>
</dbReference>
<name>A0ABW1ZCV5_9BACT</name>
<keyword evidence="2" id="KW-0808">Transferase</keyword>
<dbReference type="RefSeq" id="WP_263370345.1">
    <property type="nucleotide sequence ID" value="NZ_JAGSYD010000001.1"/>
</dbReference>
<evidence type="ECO:0000259" key="1">
    <source>
        <dbReference type="Pfam" id="PF00534"/>
    </source>
</evidence>
<evidence type="ECO:0000313" key="2">
    <source>
        <dbReference type="EMBL" id="MFC6646693.1"/>
    </source>
</evidence>
<sequence>MSAQTHFVSRAGSVPLFASHLDVFGGAERSLLAFAAWLHAQERAVHLVTYTNRAEFAQYANFDLPIDVLHPQGGGPAKVKALRAYFLSKPEMLPPLVSGYQPALHATYARIGKFHCLMHDTPVLFETAEHRDTSLKTRLRTAFSNKVVGFGLRHGETIVTSEFLQRDCLKEFGVHAKIARMGGMVSAAGFVRRRFEGELRLLSVCRIEANKRIDWMLNALSTLEQKGLSSQIPWRLDIVGKGSQLDEMRERTAALGLSDRIVFHGFVSDDGLAEFYDRAHLFVMPAVQGYGIPAVEALARGIPVLLHRDSGVSDILLDTPWASVLHGGEEELAPKLEAMLHYLAANEQMAAPPPPELPTEDAWAARVARICGYV</sequence>
<dbReference type="PANTHER" id="PTHR45947">
    <property type="entry name" value="SULFOQUINOVOSYL TRANSFERASE SQD2"/>
    <property type="match status" value="1"/>
</dbReference>
<protein>
    <submittedName>
        <fullName evidence="2">Glycosyltransferase family 4 protein</fullName>
        <ecNumber evidence="2">2.4.-.-</ecNumber>
    </submittedName>
</protein>
<comment type="caution">
    <text evidence="2">The sequence shown here is derived from an EMBL/GenBank/DDBJ whole genome shotgun (WGS) entry which is preliminary data.</text>
</comment>
<feature type="domain" description="Glycosyl transferase family 1" evidence="1">
    <location>
        <begin position="194"/>
        <end position="340"/>
    </location>
</feature>
<reference evidence="3" key="1">
    <citation type="journal article" date="2019" name="Int. J. Syst. Evol. Microbiol.">
        <title>The Global Catalogue of Microorganisms (GCM) 10K type strain sequencing project: providing services to taxonomists for standard genome sequencing and annotation.</title>
        <authorList>
            <consortium name="The Broad Institute Genomics Platform"/>
            <consortium name="The Broad Institute Genome Sequencing Center for Infectious Disease"/>
            <person name="Wu L."/>
            <person name="Ma J."/>
        </authorList>
    </citation>
    <scope>NUCLEOTIDE SEQUENCE [LARGE SCALE GENOMIC DNA]</scope>
    <source>
        <strain evidence="3">CGMCC 1.16026</strain>
    </source>
</reference>
<gene>
    <name evidence="2" type="ORF">ACFQBQ_14075</name>
</gene>
<dbReference type="EC" id="2.4.-.-" evidence="2"/>
<dbReference type="InterPro" id="IPR050194">
    <property type="entry name" value="Glycosyltransferase_grp1"/>
</dbReference>
<dbReference type="CDD" id="cd03801">
    <property type="entry name" value="GT4_PimA-like"/>
    <property type="match status" value="1"/>
</dbReference>
<dbReference type="Proteomes" id="UP001596391">
    <property type="component" value="Unassembled WGS sequence"/>
</dbReference>
<accession>A0ABW1ZCV5</accession>
<dbReference type="EMBL" id="JBHSWI010000001">
    <property type="protein sequence ID" value="MFC6646693.1"/>
    <property type="molecule type" value="Genomic_DNA"/>
</dbReference>
<keyword evidence="3" id="KW-1185">Reference proteome</keyword>
<dbReference type="Gene3D" id="3.40.50.2000">
    <property type="entry name" value="Glycogen Phosphorylase B"/>
    <property type="match status" value="2"/>
</dbReference>
<proteinExistence type="predicted"/>
<dbReference type="GO" id="GO:0016757">
    <property type="term" value="F:glycosyltransferase activity"/>
    <property type="evidence" value="ECO:0007669"/>
    <property type="project" value="UniProtKB-KW"/>
</dbReference>
<organism evidence="2 3">
    <name type="scientific">Granulicella cerasi</name>
    <dbReference type="NCBI Taxonomy" id="741063"/>
    <lineage>
        <taxon>Bacteria</taxon>
        <taxon>Pseudomonadati</taxon>
        <taxon>Acidobacteriota</taxon>
        <taxon>Terriglobia</taxon>
        <taxon>Terriglobales</taxon>
        <taxon>Acidobacteriaceae</taxon>
        <taxon>Granulicella</taxon>
    </lineage>
</organism>
<dbReference type="InterPro" id="IPR001296">
    <property type="entry name" value="Glyco_trans_1"/>
</dbReference>